<reference evidence="2 3" key="1">
    <citation type="journal article" date="2019" name="Int. J. Syst. Evol. Microbiol.">
        <title>The Global Catalogue of Microorganisms (GCM) 10K type strain sequencing project: providing services to taxonomists for standard genome sequencing and annotation.</title>
        <authorList>
            <consortium name="The Broad Institute Genomics Platform"/>
            <consortium name="The Broad Institute Genome Sequencing Center for Infectious Disease"/>
            <person name="Wu L."/>
            <person name="Ma J."/>
        </authorList>
    </citation>
    <scope>NUCLEOTIDE SEQUENCE [LARGE SCALE GENOMIC DNA]</scope>
    <source>
        <strain evidence="2 3">JCM 1417</strain>
    </source>
</reference>
<dbReference type="CDD" id="cd04301">
    <property type="entry name" value="NAT_SF"/>
    <property type="match status" value="1"/>
</dbReference>
<accession>A0ABN1KQ42</accession>
<dbReference type="PROSITE" id="PS51186">
    <property type="entry name" value="GNAT"/>
    <property type="match status" value="1"/>
</dbReference>
<evidence type="ECO:0000313" key="2">
    <source>
        <dbReference type="EMBL" id="GAA0773191.1"/>
    </source>
</evidence>
<dbReference type="EMBL" id="BAAACI010000006">
    <property type="protein sequence ID" value="GAA0773191.1"/>
    <property type="molecule type" value="Genomic_DNA"/>
</dbReference>
<dbReference type="Gene3D" id="3.40.630.30">
    <property type="match status" value="1"/>
</dbReference>
<dbReference type="SUPFAM" id="SSF55729">
    <property type="entry name" value="Acyl-CoA N-acyltransferases (Nat)"/>
    <property type="match status" value="1"/>
</dbReference>
<dbReference type="InterPro" id="IPR000182">
    <property type="entry name" value="GNAT_dom"/>
</dbReference>
<protein>
    <submittedName>
        <fullName evidence="2">GNAT family N-acetyltransferase</fullName>
    </submittedName>
</protein>
<proteinExistence type="predicted"/>
<dbReference type="Gene3D" id="1.10.287.900">
    <property type="entry name" value="The crystal structure of the spermine/spermidine acetyltransferase from enterococcus faecali"/>
    <property type="match status" value="1"/>
</dbReference>
<sequence length="148" mass="17271">MHEIYFEDIDSSNEEIVRKIKLKSGQENFIETVDQCLEEARSDNRWHPVCICSKDIIIGFAMYGCFGENRNAWIDRIMIDEKYQGIGHGKRAMLRLMEIVPKEYEVSIIYTSVFEDNKLAYELYIDLGFIATDERDIGGEIILAYKVK</sequence>
<dbReference type="InterPro" id="IPR027455">
    <property type="entry name" value="Sper_AcTfrase_N"/>
</dbReference>
<feature type="domain" description="N-acetyltransferase" evidence="1">
    <location>
        <begin position="4"/>
        <end position="148"/>
    </location>
</feature>
<dbReference type="InterPro" id="IPR016181">
    <property type="entry name" value="Acyl_CoA_acyltransferase"/>
</dbReference>
<keyword evidence="3" id="KW-1185">Reference proteome</keyword>
<dbReference type="Proteomes" id="UP001501047">
    <property type="component" value="Unassembled WGS sequence"/>
</dbReference>
<evidence type="ECO:0000313" key="3">
    <source>
        <dbReference type="Proteomes" id="UP001501047"/>
    </source>
</evidence>
<organism evidence="2 3">
    <name type="scientific">Clostridium subterminale</name>
    <dbReference type="NCBI Taxonomy" id="1550"/>
    <lineage>
        <taxon>Bacteria</taxon>
        <taxon>Bacillati</taxon>
        <taxon>Bacillota</taxon>
        <taxon>Clostridia</taxon>
        <taxon>Eubacteriales</taxon>
        <taxon>Clostridiaceae</taxon>
        <taxon>Clostridium</taxon>
    </lineage>
</organism>
<gene>
    <name evidence="2" type="ORF">GCM10008908_20960</name>
</gene>
<name>A0ABN1KQ42_CLOSU</name>
<dbReference type="RefSeq" id="WP_343826217.1">
    <property type="nucleotide sequence ID" value="NZ_BAAACI010000006.1"/>
</dbReference>
<comment type="caution">
    <text evidence="2">The sequence shown here is derived from an EMBL/GenBank/DDBJ whole genome shotgun (WGS) entry which is preliminary data.</text>
</comment>
<evidence type="ECO:0000259" key="1">
    <source>
        <dbReference type="PROSITE" id="PS51186"/>
    </source>
</evidence>
<dbReference type="Pfam" id="PF00583">
    <property type="entry name" value="Acetyltransf_1"/>
    <property type="match status" value="1"/>
</dbReference>